<name>A0AC11DTX1_SHEEP</name>
<reference evidence="1" key="1">
    <citation type="submission" date="2020-11" db="EMBL/GenBank/DDBJ databases">
        <authorList>
            <person name="Davenport K.M."/>
            <person name="Bickhart D.M."/>
            <person name="Smith T.P.L."/>
            <person name="Murdoch B.M."/>
            <person name="Rosen B.D."/>
        </authorList>
    </citation>
    <scope>NUCLEOTIDE SEQUENCE [LARGE SCALE GENOMIC DNA]</scope>
    <source>
        <strain evidence="1">OAR_USU_Benz2616</strain>
    </source>
</reference>
<reference evidence="1" key="3">
    <citation type="submission" date="2025-09" db="UniProtKB">
        <authorList>
            <consortium name="Ensembl"/>
        </authorList>
    </citation>
    <scope>IDENTIFICATION</scope>
</reference>
<evidence type="ECO:0000313" key="1">
    <source>
        <dbReference type="Ensembl" id="ENSOARP00020048126.1"/>
    </source>
</evidence>
<accession>A0AC11DTX1</accession>
<sequence length="445" mass="50660">MDEGAQKRKEQESGMALSPAQLTFKDVFLDFTPEEWECLDPAQRTLYQDVMVETLSNLLSVDMSHIDMIKKLQAKADSGKGEIFQRVMFGRAESLESKDFHLRKIQENMDDFDCLRTDDERNDKGLSTSHTKNLTDGRDHHSRSDAENGPFERHGSSFQDELQMMQSEGIIFECSQVVTNVSASGLSSQRTRNVCKGFSHKDENAVMHPSELLPDHETQKKRPYRCNECDITFLQDSELIRHQRIHTGGKPYKCDVCGKAFNQTRKLAVHWRIHTGEKPHKCDVCGKAFSQAAGLAVHQRIHTGDKPYKCDVCGKAFNHTTRLELHQRIHTGEKPYKCNVCDKVFSHTANLTVHRRVHTGEKPYKCDVCGKAFRVSSNLTVHRIVHTGEKPYKCDVCGKAFSHTGNLAVHRRVHTGEKPYKCDVCGKAFSRNGNLAVHRRVHTRQ</sequence>
<dbReference type="Ensembl" id="ENSOART00020054149.1">
    <property type="protein sequence ID" value="ENSOARP00020048126.1"/>
    <property type="gene ID" value="ENSOARG00020039059.1"/>
</dbReference>
<proteinExistence type="predicted"/>
<organism evidence="1">
    <name type="scientific">Ovis aries</name>
    <name type="common">Sheep</name>
    <dbReference type="NCBI Taxonomy" id="9940"/>
    <lineage>
        <taxon>Eukaryota</taxon>
        <taxon>Metazoa</taxon>
        <taxon>Chordata</taxon>
        <taxon>Craniata</taxon>
        <taxon>Vertebrata</taxon>
        <taxon>Euteleostomi</taxon>
        <taxon>Mammalia</taxon>
        <taxon>Eutheria</taxon>
        <taxon>Laurasiatheria</taxon>
        <taxon>Artiodactyla</taxon>
        <taxon>Ruminantia</taxon>
        <taxon>Pecora</taxon>
        <taxon>Bovidae</taxon>
        <taxon>Caprinae</taxon>
        <taxon>Ovis</taxon>
    </lineage>
</organism>
<protein>
    <submittedName>
        <fullName evidence="1">Uncharacterized protein</fullName>
    </submittedName>
</protein>
<reference evidence="1" key="2">
    <citation type="submission" date="2025-08" db="UniProtKB">
        <authorList>
            <consortium name="Ensembl"/>
        </authorList>
    </citation>
    <scope>IDENTIFICATION</scope>
</reference>